<evidence type="ECO:0000256" key="3">
    <source>
        <dbReference type="ARBA" id="ARBA00022692"/>
    </source>
</evidence>
<dbReference type="Pfam" id="PF01105">
    <property type="entry name" value="EMP24_GP25L"/>
    <property type="match status" value="1"/>
</dbReference>
<feature type="signal peptide" evidence="10">
    <location>
        <begin position="1"/>
        <end position="19"/>
    </location>
</feature>
<feature type="transmembrane region" description="Helical" evidence="9">
    <location>
        <begin position="165"/>
        <end position="185"/>
    </location>
</feature>
<dbReference type="InterPro" id="IPR036598">
    <property type="entry name" value="GOLD_dom_sf"/>
</dbReference>
<sequence>MMRAWSVLILLATSWLAGAHMIEVPAGKKECFFEDLHINDKMTVTYQVGGGGHLDIDFWLSDPINIALHKRLKESEGTASLTAEKDGRYTYCFSNEMSTVTDKEVSFNVHGVIYVQDDGTVAPIEREVRELAIGLQAVKDEQEYIVIRERVHRNTAESTNDRVKWWSIAQAVVLVAVCGFQVYYLQSFFEVKRVI</sequence>
<evidence type="ECO:0000256" key="4">
    <source>
        <dbReference type="ARBA" id="ARBA00022729"/>
    </source>
</evidence>
<evidence type="ECO:0000256" key="5">
    <source>
        <dbReference type="ARBA" id="ARBA00022989"/>
    </source>
</evidence>
<dbReference type="InterPro" id="IPR009038">
    <property type="entry name" value="GOLD_dom"/>
</dbReference>
<keyword evidence="3 8" id="KW-0812">Transmembrane</keyword>
<evidence type="ECO:0000256" key="9">
    <source>
        <dbReference type="SAM" id="Phobius"/>
    </source>
</evidence>
<comment type="caution">
    <text evidence="12">The sequence shown here is derived from an EMBL/GenBank/DDBJ whole genome shotgun (WGS) entry which is preliminary data.</text>
</comment>
<gene>
    <name evidence="12" type="ORF">RDB_LOCUS90399</name>
</gene>
<evidence type="ECO:0000256" key="2">
    <source>
        <dbReference type="ARBA" id="ARBA00007104"/>
    </source>
</evidence>
<dbReference type="SMART" id="SM01190">
    <property type="entry name" value="EMP24_GP25L"/>
    <property type="match status" value="1"/>
</dbReference>
<keyword evidence="4 10" id="KW-0732">Signal</keyword>
<evidence type="ECO:0000256" key="10">
    <source>
        <dbReference type="SAM" id="SignalP"/>
    </source>
</evidence>
<dbReference type="PROSITE" id="PS50866">
    <property type="entry name" value="GOLD"/>
    <property type="match status" value="1"/>
</dbReference>
<feature type="chain" id="PRO_5034238317" description="GOLD domain-containing protein" evidence="10">
    <location>
        <begin position="20"/>
        <end position="195"/>
    </location>
</feature>
<dbReference type="GO" id="GO:0012505">
    <property type="term" value="C:endomembrane system"/>
    <property type="evidence" value="ECO:0007669"/>
    <property type="project" value="UniProtKB-SubCell"/>
</dbReference>
<comment type="similarity">
    <text evidence="2 8">Belongs to the EMP24/GP25L family.</text>
</comment>
<evidence type="ECO:0000313" key="12">
    <source>
        <dbReference type="EMBL" id="CAE6423026.1"/>
    </source>
</evidence>
<proteinExistence type="inferred from homology"/>
<feature type="domain" description="GOLD" evidence="11">
    <location>
        <begin position="29"/>
        <end position="111"/>
    </location>
</feature>
<dbReference type="PANTHER" id="PTHR22811">
    <property type="entry name" value="TRANSMEMBRANE EMP24 DOMAIN-CONTAINING PROTEIN"/>
    <property type="match status" value="1"/>
</dbReference>
<accession>A0A8H3AIF9</accession>
<dbReference type="GO" id="GO:0016020">
    <property type="term" value="C:membrane"/>
    <property type="evidence" value="ECO:0007669"/>
    <property type="project" value="UniProtKB-SubCell"/>
</dbReference>
<dbReference type="AlphaFoldDB" id="A0A8H3AIF9"/>
<evidence type="ECO:0000313" key="13">
    <source>
        <dbReference type="Proteomes" id="UP000663846"/>
    </source>
</evidence>
<keyword evidence="5 9" id="KW-1133">Transmembrane helix</keyword>
<evidence type="ECO:0000259" key="11">
    <source>
        <dbReference type="PROSITE" id="PS50866"/>
    </source>
</evidence>
<dbReference type="Proteomes" id="UP000663846">
    <property type="component" value="Unassembled WGS sequence"/>
</dbReference>
<dbReference type="InterPro" id="IPR015720">
    <property type="entry name" value="Emp24-like"/>
</dbReference>
<evidence type="ECO:0000256" key="1">
    <source>
        <dbReference type="ARBA" id="ARBA00004479"/>
    </source>
</evidence>
<organism evidence="12 13">
    <name type="scientific">Rhizoctonia solani</name>
    <dbReference type="NCBI Taxonomy" id="456999"/>
    <lineage>
        <taxon>Eukaryota</taxon>
        <taxon>Fungi</taxon>
        <taxon>Dikarya</taxon>
        <taxon>Basidiomycota</taxon>
        <taxon>Agaricomycotina</taxon>
        <taxon>Agaricomycetes</taxon>
        <taxon>Cantharellales</taxon>
        <taxon>Ceratobasidiaceae</taxon>
        <taxon>Rhizoctonia</taxon>
    </lineage>
</organism>
<dbReference type="EMBL" id="CAJMWS010000322">
    <property type="protein sequence ID" value="CAE6423026.1"/>
    <property type="molecule type" value="Genomic_DNA"/>
</dbReference>
<protein>
    <recommendedName>
        <fullName evidence="11">GOLD domain-containing protein</fullName>
    </recommendedName>
</protein>
<evidence type="ECO:0000256" key="7">
    <source>
        <dbReference type="ARBA" id="ARBA00037847"/>
    </source>
</evidence>
<comment type="subcellular location">
    <subcellularLocation>
        <location evidence="7">Endomembrane system</location>
        <topology evidence="7">Single-pass membrane protein</topology>
    </subcellularLocation>
    <subcellularLocation>
        <location evidence="1 8">Membrane</location>
        <topology evidence="1 8">Single-pass type I membrane protein</topology>
    </subcellularLocation>
</comment>
<evidence type="ECO:0000256" key="6">
    <source>
        <dbReference type="ARBA" id="ARBA00023136"/>
    </source>
</evidence>
<evidence type="ECO:0000256" key="8">
    <source>
        <dbReference type="RuleBase" id="RU003827"/>
    </source>
</evidence>
<dbReference type="SUPFAM" id="SSF101576">
    <property type="entry name" value="Supernatant protein factor (SPF), C-terminal domain"/>
    <property type="match status" value="1"/>
</dbReference>
<keyword evidence="6 9" id="KW-0472">Membrane</keyword>
<reference evidence="12" key="1">
    <citation type="submission" date="2021-01" db="EMBL/GenBank/DDBJ databases">
        <authorList>
            <person name="Kaushik A."/>
        </authorList>
    </citation>
    <scope>NUCLEOTIDE SEQUENCE</scope>
    <source>
        <strain evidence="12">AG1-1C</strain>
    </source>
</reference>
<name>A0A8H3AIF9_9AGAM</name>